<organism evidence="2 3">
    <name type="scientific">Exophiala dermatitidis (strain ATCC 34100 / CBS 525.76 / NIH/UT8656)</name>
    <name type="common">Black yeast</name>
    <name type="synonym">Wangiella dermatitidis</name>
    <dbReference type="NCBI Taxonomy" id="858893"/>
    <lineage>
        <taxon>Eukaryota</taxon>
        <taxon>Fungi</taxon>
        <taxon>Dikarya</taxon>
        <taxon>Ascomycota</taxon>
        <taxon>Pezizomycotina</taxon>
        <taxon>Eurotiomycetes</taxon>
        <taxon>Chaetothyriomycetidae</taxon>
        <taxon>Chaetothyriales</taxon>
        <taxon>Herpotrichiellaceae</taxon>
        <taxon>Exophiala</taxon>
    </lineage>
</organism>
<feature type="region of interest" description="Disordered" evidence="1">
    <location>
        <begin position="45"/>
        <end position="115"/>
    </location>
</feature>
<dbReference type="VEuPathDB" id="FungiDB:HMPREF1120_05527"/>
<dbReference type="EMBL" id="JH226133">
    <property type="protein sequence ID" value="EHY57494.1"/>
    <property type="molecule type" value="Genomic_DNA"/>
</dbReference>
<gene>
    <name evidence="2" type="ORF">HMPREF1120_05527</name>
</gene>
<evidence type="ECO:0000313" key="2">
    <source>
        <dbReference type="EMBL" id="EHY57494.1"/>
    </source>
</evidence>
<dbReference type="InParanoid" id="H6BY58"/>
<evidence type="ECO:0000313" key="3">
    <source>
        <dbReference type="Proteomes" id="UP000007304"/>
    </source>
</evidence>
<feature type="region of interest" description="Disordered" evidence="1">
    <location>
        <begin position="1"/>
        <end position="33"/>
    </location>
</feature>
<evidence type="ECO:0000256" key="1">
    <source>
        <dbReference type="SAM" id="MobiDB-lite"/>
    </source>
</evidence>
<keyword evidence="3" id="KW-1185">Reference proteome</keyword>
<protein>
    <submittedName>
        <fullName evidence="2">Uncharacterized protein</fullName>
    </submittedName>
</protein>
<dbReference type="GeneID" id="20310166"/>
<dbReference type="RefSeq" id="XP_009157955.1">
    <property type="nucleotide sequence ID" value="XM_009159707.1"/>
</dbReference>
<accession>H6BY58</accession>
<sequence length="115" mass="13031">MQRSMLAAMSQFPAEPSHSSAHRELGPGSLLRPLQLLPSDHNLEMNLNNSGLERPRRLRYSQHDPCNKGSQKPAARQSKPSHQRLSRILDQAEKPLKRHESQLRPSLWAQACHTA</sequence>
<reference evidence="2" key="1">
    <citation type="submission" date="2011-07" db="EMBL/GenBank/DDBJ databases">
        <title>The Genome Sequence of Exophiala (Wangiella) dermatitidis NIH/UT8656.</title>
        <authorList>
            <consortium name="The Broad Institute Genome Sequencing Platform"/>
            <person name="Cuomo C."/>
            <person name="Wang Z."/>
            <person name="Hunicke-Smith S."/>
            <person name="Szanislo P.J."/>
            <person name="Earl A."/>
            <person name="Young S.K."/>
            <person name="Zeng Q."/>
            <person name="Gargeya S."/>
            <person name="Fitzgerald M."/>
            <person name="Haas B."/>
            <person name="Abouelleil A."/>
            <person name="Alvarado L."/>
            <person name="Arachchi H.M."/>
            <person name="Berlin A."/>
            <person name="Brown A."/>
            <person name="Chapman S.B."/>
            <person name="Chen Z."/>
            <person name="Dunbar C."/>
            <person name="Freedman E."/>
            <person name="Gearin G."/>
            <person name="Gellesch M."/>
            <person name="Goldberg J."/>
            <person name="Griggs A."/>
            <person name="Gujja S."/>
            <person name="Heiman D."/>
            <person name="Howarth C."/>
            <person name="Larson L."/>
            <person name="Lui A."/>
            <person name="MacDonald P.J.P."/>
            <person name="Montmayeur A."/>
            <person name="Murphy C."/>
            <person name="Neiman D."/>
            <person name="Pearson M."/>
            <person name="Priest M."/>
            <person name="Roberts A."/>
            <person name="Saif S."/>
            <person name="Shea T."/>
            <person name="Shenoy N."/>
            <person name="Sisk P."/>
            <person name="Stolte C."/>
            <person name="Sykes S."/>
            <person name="Wortman J."/>
            <person name="Nusbaum C."/>
            <person name="Birren B."/>
        </authorList>
    </citation>
    <scope>NUCLEOTIDE SEQUENCE</scope>
    <source>
        <strain evidence="2">NIH/UT8656</strain>
    </source>
</reference>
<name>H6BY58_EXODN</name>
<dbReference type="AlphaFoldDB" id="H6BY58"/>
<dbReference type="Proteomes" id="UP000007304">
    <property type="component" value="Unassembled WGS sequence"/>
</dbReference>
<dbReference type="HOGENOM" id="CLU_2109021_0_0_1"/>
<feature type="compositionally biased region" description="Basic and acidic residues" evidence="1">
    <location>
        <begin position="90"/>
        <end position="102"/>
    </location>
</feature>
<proteinExistence type="predicted"/>